<dbReference type="OrthoDB" id="2082690at2"/>
<dbReference type="AlphaFoldDB" id="A0A1I0MZE4"/>
<proteinExistence type="predicted"/>
<dbReference type="STRING" id="99656.SAMN05421659_102229"/>
<evidence type="ECO:0000313" key="2">
    <source>
        <dbReference type="Proteomes" id="UP000199701"/>
    </source>
</evidence>
<protein>
    <submittedName>
        <fullName evidence="1">Uncharacterized protein</fullName>
    </submittedName>
</protein>
<dbReference type="EMBL" id="FOJI01000002">
    <property type="protein sequence ID" value="SEV93472.1"/>
    <property type="molecule type" value="Genomic_DNA"/>
</dbReference>
<gene>
    <name evidence="1" type="ORF">SAMN05421659_102229</name>
</gene>
<name>A0A1I0MZE4_9FIRM</name>
<evidence type="ECO:0000313" key="1">
    <source>
        <dbReference type="EMBL" id="SEV93472.1"/>
    </source>
</evidence>
<dbReference type="RefSeq" id="WP_092450635.1">
    <property type="nucleotide sequence ID" value="NZ_FOJI01000002.1"/>
</dbReference>
<accession>A0A1I0MZE4</accession>
<keyword evidence="2" id="KW-1185">Reference proteome</keyword>
<dbReference type="Proteomes" id="UP000199701">
    <property type="component" value="Unassembled WGS sequence"/>
</dbReference>
<reference evidence="1 2" key="1">
    <citation type="submission" date="2016-10" db="EMBL/GenBank/DDBJ databases">
        <authorList>
            <person name="de Groot N.N."/>
        </authorList>
    </citation>
    <scope>NUCLEOTIDE SEQUENCE [LARGE SCALE GENOMIC DNA]</scope>
    <source>
        <strain evidence="1 2">DSM 9179</strain>
    </source>
</reference>
<sequence>MKNALNESKIIYDKLFSNYQKKEIQDFLNEVYINDKYDCKRIWLMDQKIGGIGGYCMPSMPTINPFPAGQERKLFRPLQYVRSEIEVCDIQMHPRYIVEMCGMHLEVVFRLLLERNQTFGNLRNFNSTLGKAVHKALQENYVDKDLSDILFSFISVFNKSKHEINMDESRERLFTAADCIVAYFATRIIGQGILEGIGYQLSSRSYEIIE</sequence>
<organism evidence="1 2">
    <name type="scientific">[Clostridium] fimetarium</name>
    <dbReference type="NCBI Taxonomy" id="99656"/>
    <lineage>
        <taxon>Bacteria</taxon>
        <taxon>Bacillati</taxon>
        <taxon>Bacillota</taxon>
        <taxon>Clostridia</taxon>
        <taxon>Lachnospirales</taxon>
        <taxon>Lachnospiraceae</taxon>
    </lineage>
</organism>